<feature type="domain" description="Aminotransferase class I/classII large" evidence="6">
    <location>
        <begin position="77"/>
        <end position="452"/>
    </location>
</feature>
<dbReference type="Pfam" id="PF00155">
    <property type="entry name" value="Aminotran_1_2"/>
    <property type="match status" value="1"/>
</dbReference>
<dbReference type="InterPro" id="IPR015422">
    <property type="entry name" value="PyrdxlP-dep_Trfase_small"/>
</dbReference>
<dbReference type="InterPro" id="IPR015424">
    <property type="entry name" value="PyrdxlP-dep_Trfase"/>
</dbReference>
<keyword evidence="5" id="KW-0663">Pyridoxal phosphate</keyword>
<protein>
    <recommendedName>
        <fullName evidence="6">Aminotransferase class I/classII large domain-containing protein</fullName>
    </recommendedName>
</protein>
<dbReference type="PANTHER" id="PTHR46383">
    <property type="entry name" value="ASPARTATE AMINOTRANSFERASE"/>
    <property type="match status" value="1"/>
</dbReference>
<dbReference type="Gene3D" id="3.40.640.10">
    <property type="entry name" value="Type I PLP-dependent aspartate aminotransferase-like (Major domain)"/>
    <property type="match status" value="1"/>
</dbReference>
<keyword evidence="4" id="KW-0808">Transferase</keyword>
<reference evidence="7" key="1">
    <citation type="submission" date="2018-05" db="EMBL/GenBank/DDBJ databases">
        <authorList>
            <person name="Lanie J.A."/>
            <person name="Ng W.-L."/>
            <person name="Kazmierczak K.M."/>
            <person name="Andrzejewski T.M."/>
            <person name="Davidsen T.M."/>
            <person name="Wayne K.J."/>
            <person name="Tettelin H."/>
            <person name="Glass J.I."/>
            <person name="Rusch D."/>
            <person name="Podicherti R."/>
            <person name="Tsui H.-C.T."/>
            <person name="Winkler M.E."/>
        </authorList>
    </citation>
    <scope>NUCLEOTIDE SEQUENCE</scope>
</reference>
<accession>A0A381W572</accession>
<evidence type="ECO:0000256" key="1">
    <source>
        <dbReference type="ARBA" id="ARBA00001933"/>
    </source>
</evidence>
<evidence type="ECO:0000259" key="6">
    <source>
        <dbReference type="Pfam" id="PF00155"/>
    </source>
</evidence>
<dbReference type="GO" id="GO:0030170">
    <property type="term" value="F:pyridoxal phosphate binding"/>
    <property type="evidence" value="ECO:0007669"/>
    <property type="project" value="InterPro"/>
</dbReference>
<dbReference type="GO" id="GO:0008483">
    <property type="term" value="F:transaminase activity"/>
    <property type="evidence" value="ECO:0007669"/>
    <property type="project" value="UniProtKB-KW"/>
</dbReference>
<dbReference type="CDD" id="cd00609">
    <property type="entry name" value="AAT_like"/>
    <property type="match status" value="1"/>
</dbReference>
<dbReference type="PANTHER" id="PTHR46383:SF1">
    <property type="entry name" value="ASPARTATE AMINOTRANSFERASE"/>
    <property type="match status" value="1"/>
</dbReference>
<dbReference type="InterPro" id="IPR050596">
    <property type="entry name" value="AspAT/PAT-like"/>
</dbReference>
<organism evidence="7">
    <name type="scientific">marine metagenome</name>
    <dbReference type="NCBI Taxonomy" id="408172"/>
    <lineage>
        <taxon>unclassified sequences</taxon>
        <taxon>metagenomes</taxon>
        <taxon>ecological metagenomes</taxon>
    </lineage>
</organism>
<proteinExistence type="inferred from homology"/>
<dbReference type="SUPFAM" id="SSF53383">
    <property type="entry name" value="PLP-dependent transferases"/>
    <property type="match status" value="1"/>
</dbReference>
<dbReference type="InterPro" id="IPR015421">
    <property type="entry name" value="PyrdxlP-dep_Trfase_major"/>
</dbReference>
<dbReference type="GO" id="GO:0006520">
    <property type="term" value="P:amino acid metabolic process"/>
    <property type="evidence" value="ECO:0007669"/>
    <property type="project" value="InterPro"/>
</dbReference>
<dbReference type="InterPro" id="IPR004839">
    <property type="entry name" value="Aminotransferase_I/II_large"/>
</dbReference>
<evidence type="ECO:0000256" key="2">
    <source>
        <dbReference type="ARBA" id="ARBA00007441"/>
    </source>
</evidence>
<evidence type="ECO:0000256" key="4">
    <source>
        <dbReference type="ARBA" id="ARBA00022679"/>
    </source>
</evidence>
<sequence>MYDLIFNDQNLGDTGSPKYFDSSEHLVPISAMDKRVVKPSGMFTIKLELGEFVQEHPDRNIYDASQGDGGFSLGGIPPEELTEALLRYLPQSRSTKYGNPIGREDVREAVFHNYYGFDAQTGLTPDNIIFGDGGRDMLQKWYQLIVSNANRCGDIVLVSAAPWGSYAQGTYINGINTLMAPGTPENGFKFTAEAIDASLEFALADNRRISGIVFTSPDNPTGNYSSYDELINLIEYSVKKGITHILVDLIYQVVTDPEVGCYDVNKLYNALSKEAKQSVVFMDGLTKAAGGSNLRNAHMVVGNDHWVHLLKGLATHTVLPNALGEAAALEIYGQENPIDHPWVKRVTGPTAKSRAFVRERFQKLGYKFICDQGYYAFINIWPHLRKGIPEGITIADGQGGQKNRIDTAEDLKTYLTTKCGVAIIHGTVFKQPHFIRFSYANDPVYTESAIQRLHDSVTALE</sequence>
<dbReference type="Gene3D" id="3.90.1150.10">
    <property type="entry name" value="Aspartate Aminotransferase, domain 1"/>
    <property type="match status" value="1"/>
</dbReference>
<dbReference type="AlphaFoldDB" id="A0A381W572"/>
<name>A0A381W572_9ZZZZ</name>
<comment type="similarity">
    <text evidence="2">Belongs to the class-I pyridoxal-phosphate-dependent aminotransferase family.</text>
</comment>
<keyword evidence="3" id="KW-0032">Aminotransferase</keyword>
<evidence type="ECO:0000256" key="3">
    <source>
        <dbReference type="ARBA" id="ARBA00022576"/>
    </source>
</evidence>
<gene>
    <name evidence="7" type="ORF">METZ01_LOCUS100564</name>
</gene>
<dbReference type="EMBL" id="UINC01010749">
    <property type="protein sequence ID" value="SVA47710.1"/>
    <property type="molecule type" value="Genomic_DNA"/>
</dbReference>
<evidence type="ECO:0000256" key="5">
    <source>
        <dbReference type="ARBA" id="ARBA00022898"/>
    </source>
</evidence>
<evidence type="ECO:0000313" key="7">
    <source>
        <dbReference type="EMBL" id="SVA47710.1"/>
    </source>
</evidence>
<comment type="cofactor">
    <cofactor evidence="1">
        <name>pyridoxal 5'-phosphate</name>
        <dbReference type="ChEBI" id="CHEBI:597326"/>
    </cofactor>
</comment>